<dbReference type="SUPFAM" id="SSF51905">
    <property type="entry name" value="FAD/NAD(P)-binding domain"/>
    <property type="match status" value="1"/>
</dbReference>
<organism evidence="7 8">
    <name type="scientific">Azospirillum rugosum</name>
    <dbReference type="NCBI Taxonomy" id="416170"/>
    <lineage>
        <taxon>Bacteria</taxon>
        <taxon>Pseudomonadati</taxon>
        <taxon>Pseudomonadota</taxon>
        <taxon>Alphaproteobacteria</taxon>
        <taxon>Rhodospirillales</taxon>
        <taxon>Azospirillaceae</taxon>
        <taxon>Azospirillum</taxon>
    </lineage>
</organism>
<gene>
    <name evidence="7" type="ORF">J2851_005568</name>
</gene>
<dbReference type="InterPro" id="IPR050446">
    <property type="entry name" value="FAD-oxidoreductase/Apoptosis"/>
</dbReference>
<dbReference type="InterPro" id="IPR036188">
    <property type="entry name" value="FAD/NAD-bd_sf"/>
</dbReference>
<dbReference type="Gene3D" id="3.50.50.60">
    <property type="entry name" value="FAD/NAD(P)-binding domain"/>
    <property type="match status" value="2"/>
</dbReference>
<comment type="caution">
    <text evidence="7">The sequence shown here is derived from an EMBL/GenBank/DDBJ whole genome shotgun (WGS) entry which is preliminary data.</text>
</comment>
<dbReference type="Pfam" id="PF14759">
    <property type="entry name" value="Reductase_C"/>
    <property type="match status" value="1"/>
</dbReference>
<feature type="domain" description="FAD/NAD(P)-binding" evidence="5">
    <location>
        <begin position="4"/>
        <end position="301"/>
    </location>
</feature>
<dbReference type="EMBL" id="JAGINP010000024">
    <property type="protein sequence ID" value="MBP2295755.1"/>
    <property type="molecule type" value="Genomic_DNA"/>
</dbReference>
<comment type="cofactor">
    <cofactor evidence="1">
        <name>FAD</name>
        <dbReference type="ChEBI" id="CHEBI:57692"/>
    </cofactor>
</comment>
<dbReference type="EC" id="1.18.1.3" evidence="7"/>
<dbReference type="PANTHER" id="PTHR43557:SF2">
    <property type="entry name" value="RIESKE DOMAIN-CONTAINING PROTEIN-RELATED"/>
    <property type="match status" value="1"/>
</dbReference>
<name>A0ABS4ST62_9PROT</name>
<sequence length="410" mass="43327">MHRTIAIAGGGHAAGRAVRVLRDEGFDGRILVVGEERDPPYERPALSKEFLRGDHGLDKCLINAADVYGDGRTELLLGSRVSAIDARDRRLITDGGKAVAFDALLIATGTRARTLDGVPVDGEVVHTLRSAADALRLRPFLRPGARVVLIGGGFIGLEVAASARTLGCEVTVLEAAPALLARVVGGAAIGRHVEALHRAQGVTVKTGVRIDRLEVRCDGATVHGADGTRIEADVLVVGVGAVPNAEVAAAAGLECNDGIVVDGRGRTSVEGIYAVGDVARHPSAFHGRSIRLETWDNAERQTAVACRAMLGREERYDAVPWMWTDQFGMNLQMLGLPGPCEAEVVRGDPASGRFITLALNSGRVTSAVLVNMGRERRPLTGLMERGVPVTPAELADESIPLRNLVQRAAG</sequence>
<evidence type="ECO:0000313" key="8">
    <source>
        <dbReference type="Proteomes" id="UP000781958"/>
    </source>
</evidence>
<dbReference type="Pfam" id="PF07992">
    <property type="entry name" value="Pyr_redox_2"/>
    <property type="match status" value="1"/>
</dbReference>
<keyword evidence="4 7" id="KW-0560">Oxidoreductase</keyword>
<dbReference type="SUPFAM" id="SSF55424">
    <property type="entry name" value="FAD/NAD-linked reductases, dimerisation (C-terminal) domain"/>
    <property type="match status" value="1"/>
</dbReference>
<keyword evidence="2" id="KW-0285">Flavoprotein</keyword>
<dbReference type="GO" id="GO:0051213">
    <property type="term" value="F:dioxygenase activity"/>
    <property type="evidence" value="ECO:0007669"/>
    <property type="project" value="UniProtKB-KW"/>
</dbReference>
<keyword evidence="8" id="KW-1185">Reference proteome</keyword>
<dbReference type="InterPro" id="IPR023753">
    <property type="entry name" value="FAD/NAD-binding_dom"/>
</dbReference>
<protein>
    <submittedName>
        <fullName evidence="7">3-phenylpropionate/trans-cinnamate dioxygenase ferredoxin reductase subunit</fullName>
        <ecNumber evidence="7">1.18.1.3</ecNumber>
    </submittedName>
</protein>
<dbReference type="Gene3D" id="3.30.390.30">
    <property type="match status" value="1"/>
</dbReference>
<dbReference type="PANTHER" id="PTHR43557">
    <property type="entry name" value="APOPTOSIS-INDUCING FACTOR 1"/>
    <property type="match status" value="1"/>
</dbReference>
<evidence type="ECO:0000259" key="5">
    <source>
        <dbReference type="Pfam" id="PF07992"/>
    </source>
</evidence>
<keyword evidence="7" id="KW-0223">Dioxygenase</keyword>
<dbReference type="InterPro" id="IPR016156">
    <property type="entry name" value="FAD/NAD-linked_Rdtase_dimer_sf"/>
</dbReference>
<evidence type="ECO:0000313" key="7">
    <source>
        <dbReference type="EMBL" id="MBP2295755.1"/>
    </source>
</evidence>
<dbReference type="GO" id="GO:0008860">
    <property type="term" value="F:ferredoxin-NAD+ reductase activity"/>
    <property type="evidence" value="ECO:0007669"/>
    <property type="project" value="UniProtKB-EC"/>
</dbReference>
<dbReference type="RefSeq" id="WP_209770380.1">
    <property type="nucleotide sequence ID" value="NZ_JAGINP010000024.1"/>
</dbReference>
<keyword evidence="3" id="KW-0274">FAD</keyword>
<accession>A0ABS4ST62</accession>
<dbReference type="PRINTS" id="PR00411">
    <property type="entry name" value="PNDRDTASEI"/>
</dbReference>
<dbReference type="InterPro" id="IPR028202">
    <property type="entry name" value="Reductase_C"/>
</dbReference>
<evidence type="ECO:0000259" key="6">
    <source>
        <dbReference type="Pfam" id="PF14759"/>
    </source>
</evidence>
<dbReference type="Proteomes" id="UP000781958">
    <property type="component" value="Unassembled WGS sequence"/>
</dbReference>
<evidence type="ECO:0000256" key="2">
    <source>
        <dbReference type="ARBA" id="ARBA00022630"/>
    </source>
</evidence>
<evidence type="ECO:0000256" key="3">
    <source>
        <dbReference type="ARBA" id="ARBA00022827"/>
    </source>
</evidence>
<evidence type="ECO:0000256" key="1">
    <source>
        <dbReference type="ARBA" id="ARBA00001974"/>
    </source>
</evidence>
<evidence type="ECO:0000256" key="4">
    <source>
        <dbReference type="ARBA" id="ARBA00023002"/>
    </source>
</evidence>
<reference evidence="7 8" key="1">
    <citation type="submission" date="2021-03" db="EMBL/GenBank/DDBJ databases">
        <title>Genomic Encyclopedia of Type Strains, Phase III (KMG-III): the genomes of soil and plant-associated and newly described type strains.</title>
        <authorList>
            <person name="Whitman W."/>
        </authorList>
    </citation>
    <scope>NUCLEOTIDE SEQUENCE [LARGE SCALE GENOMIC DNA]</scope>
    <source>
        <strain evidence="7 8">IMMIB AFH-6</strain>
    </source>
</reference>
<proteinExistence type="predicted"/>
<feature type="domain" description="Reductase C-terminal" evidence="6">
    <location>
        <begin position="321"/>
        <end position="404"/>
    </location>
</feature>
<dbReference type="PRINTS" id="PR00368">
    <property type="entry name" value="FADPNR"/>
</dbReference>